<dbReference type="STRING" id="714943.Mucpa_1566"/>
<evidence type="ECO:0000256" key="1">
    <source>
        <dbReference type="SAM" id="MobiDB-lite"/>
    </source>
</evidence>
<dbReference type="eggNOG" id="ENOG502ZBYX">
    <property type="taxonomic scope" value="Bacteria"/>
</dbReference>
<accession>H1Y490</accession>
<reference evidence="2" key="1">
    <citation type="submission" date="2011-09" db="EMBL/GenBank/DDBJ databases">
        <title>The permanent draft genome of Mucilaginibacter paludis DSM 18603.</title>
        <authorList>
            <consortium name="US DOE Joint Genome Institute (JGI-PGF)"/>
            <person name="Lucas S."/>
            <person name="Han J."/>
            <person name="Lapidus A."/>
            <person name="Bruce D."/>
            <person name="Goodwin L."/>
            <person name="Pitluck S."/>
            <person name="Peters L."/>
            <person name="Kyrpides N."/>
            <person name="Mavromatis K."/>
            <person name="Ivanova N."/>
            <person name="Mikhailova N."/>
            <person name="Held B."/>
            <person name="Detter J.C."/>
            <person name="Tapia R."/>
            <person name="Han C."/>
            <person name="Land M."/>
            <person name="Hauser L."/>
            <person name="Markowitz V."/>
            <person name="Cheng J.-F."/>
            <person name="Hugenholtz P."/>
            <person name="Woyke T."/>
            <person name="Wu D."/>
            <person name="Tindall B."/>
            <person name="Brambilla E."/>
            <person name="Klenk H.-P."/>
            <person name="Eisen J.A."/>
        </authorList>
    </citation>
    <scope>NUCLEOTIDE SEQUENCE [LARGE SCALE GENOMIC DNA]</scope>
    <source>
        <strain evidence="2">DSM 18603</strain>
    </source>
</reference>
<keyword evidence="3" id="KW-1185">Reference proteome</keyword>
<name>H1Y490_9SPHI</name>
<gene>
    <name evidence="2" type="ORF">Mucpa_1566</name>
</gene>
<sequence length="300" mass="34422">MRYIIILLFLITLTSVTTFTGYARCFKMDVLAFKADSDTIAVKKQSVSAGITYGSDASFFGRTNKIKYPFITTDVIFNTKSGVFVYGSAWKVLGSMPTIDEFDLGVGYSYKLSKSIKGTFSYTRFIFNNQAQIIKSASSNDFNLKTTFDWKILKSGVTFDYLFGKTNDFFVTISHSHYFESNFSVFDDKDYLTFTPAFNVILGTQNFVQRFSSDHDFFKDIDPSHNNSPTPPPPPNEDDYRKANRNFNVLNYNIKIPLAYNRPHYTIEASYKYSIPVNVQGLLATKNQSFFNLTFYYVFY</sequence>
<protein>
    <submittedName>
        <fullName evidence="2">Uncharacterized protein</fullName>
    </submittedName>
</protein>
<dbReference type="AlphaFoldDB" id="H1Y490"/>
<organism evidence="2 3">
    <name type="scientific">Mucilaginibacter paludis DSM 18603</name>
    <dbReference type="NCBI Taxonomy" id="714943"/>
    <lineage>
        <taxon>Bacteria</taxon>
        <taxon>Pseudomonadati</taxon>
        <taxon>Bacteroidota</taxon>
        <taxon>Sphingobacteriia</taxon>
        <taxon>Sphingobacteriales</taxon>
        <taxon>Sphingobacteriaceae</taxon>
        <taxon>Mucilaginibacter</taxon>
    </lineage>
</organism>
<evidence type="ECO:0000313" key="3">
    <source>
        <dbReference type="Proteomes" id="UP000002774"/>
    </source>
</evidence>
<dbReference type="HOGENOM" id="CLU_926935_0_0_10"/>
<proteinExistence type="predicted"/>
<evidence type="ECO:0000313" key="2">
    <source>
        <dbReference type="EMBL" id="EHQ25724.1"/>
    </source>
</evidence>
<dbReference type="RefSeq" id="WP_008505598.1">
    <property type="nucleotide sequence ID" value="NZ_CM001403.1"/>
</dbReference>
<dbReference type="EMBL" id="CM001403">
    <property type="protein sequence ID" value="EHQ25724.1"/>
    <property type="molecule type" value="Genomic_DNA"/>
</dbReference>
<dbReference type="Proteomes" id="UP000002774">
    <property type="component" value="Chromosome"/>
</dbReference>
<dbReference type="OrthoDB" id="835191at2"/>
<feature type="region of interest" description="Disordered" evidence="1">
    <location>
        <begin position="222"/>
        <end position="242"/>
    </location>
</feature>